<dbReference type="EMBL" id="CP031555">
    <property type="protein sequence ID" value="AXO16239.1"/>
    <property type="molecule type" value="Genomic_DNA"/>
</dbReference>
<dbReference type="InterPro" id="IPR000595">
    <property type="entry name" value="cNMP-bd_dom"/>
</dbReference>
<organism evidence="2 3">
    <name type="scientific">Thalassospira indica</name>
    <dbReference type="NCBI Taxonomy" id="1891279"/>
    <lineage>
        <taxon>Bacteria</taxon>
        <taxon>Pseudomonadati</taxon>
        <taxon>Pseudomonadota</taxon>
        <taxon>Alphaproteobacteria</taxon>
        <taxon>Rhodospirillales</taxon>
        <taxon>Thalassospiraceae</taxon>
        <taxon>Thalassospira</taxon>
    </lineage>
</organism>
<dbReference type="InterPro" id="IPR014710">
    <property type="entry name" value="RmlC-like_jellyroll"/>
</dbReference>
<dbReference type="RefSeq" id="WP_064788761.1">
    <property type="nucleotide sequence ID" value="NZ_CP031555.1"/>
</dbReference>
<evidence type="ECO:0000313" key="2">
    <source>
        <dbReference type="EMBL" id="AXO16239.1"/>
    </source>
</evidence>
<name>A0ABM6Y2U2_9PROT</name>
<dbReference type="InterPro" id="IPR018488">
    <property type="entry name" value="cNMP-bd_CS"/>
</dbReference>
<dbReference type="SUPFAM" id="SSF51206">
    <property type="entry name" value="cAMP-binding domain-like"/>
    <property type="match status" value="1"/>
</dbReference>
<dbReference type="InterPro" id="IPR018490">
    <property type="entry name" value="cNMP-bd_dom_sf"/>
</dbReference>
<gene>
    <name evidence="2" type="ORF">DY252_19880</name>
</gene>
<sequence length="194" mass="22082">MNIYDLIEQLRADPDLAPKIRTTTHAKGSQIIKQGEVCRDVIFLRKGLAQMSYVTFEGKEWIKSFFAENAIMGARRCQILGEPSHFAITCLEDCEITAVPYDGLRKLAARSPDLMAIFFDFNEQVSMRKEKREYEFLCLSAQDRYQGFLEDYAHIVPRLSQAQIASFIGITPIALSRIRKRINQAESRGVVGAQ</sequence>
<dbReference type="PROSITE" id="PS50042">
    <property type="entry name" value="CNMP_BINDING_3"/>
    <property type="match status" value="1"/>
</dbReference>
<dbReference type="Pfam" id="PF00027">
    <property type="entry name" value="cNMP_binding"/>
    <property type="match status" value="1"/>
</dbReference>
<proteinExistence type="predicted"/>
<evidence type="ECO:0000313" key="3">
    <source>
        <dbReference type="Proteomes" id="UP000256971"/>
    </source>
</evidence>
<evidence type="ECO:0000259" key="1">
    <source>
        <dbReference type="PROSITE" id="PS50042"/>
    </source>
</evidence>
<dbReference type="Gene3D" id="2.60.120.10">
    <property type="entry name" value="Jelly Rolls"/>
    <property type="match status" value="1"/>
</dbReference>
<keyword evidence="3" id="KW-1185">Reference proteome</keyword>
<accession>A0ABM6Y2U2</accession>
<dbReference type="CDD" id="cd00038">
    <property type="entry name" value="CAP_ED"/>
    <property type="match status" value="1"/>
</dbReference>
<dbReference type="Proteomes" id="UP000256971">
    <property type="component" value="Chromosome"/>
</dbReference>
<reference evidence="2 3" key="1">
    <citation type="submission" date="2018-08" db="EMBL/GenBank/DDBJ databases">
        <title>Complete genome sequence of type strain Thalassospira indica MCCC 1A01103T, isolated from isolated from deep seawater of the Indian Ocean.</title>
        <authorList>
            <person name="Liu Y."/>
        </authorList>
    </citation>
    <scope>NUCLEOTIDE SEQUENCE [LARGE SCALE GENOMIC DNA]</scope>
    <source>
        <strain evidence="2 3">PB8BT</strain>
    </source>
</reference>
<feature type="domain" description="Cyclic nucleotide-binding" evidence="1">
    <location>
        <begin position="15"/>
        <end position="115"/>
    </location>
</feature>
<protein>
    <submittedName>
        <fullName evidence="2">Crp/Fnr family transcriptional regulator</fullName>
    </submittedName>
</protein>
<dbReference type="PROSITE" id="PS00888">
    <property type="entry name" value="CNMP_BINDING_1"/>
    <property type="match status" value="1"/>
</dbReference>